<sequence length="492" mass="54128">MSESLTAEIVQLIASARATIGTSKVAESTPPIDRAQPNNVHIEDFGIRRRSNVGRIAYDHATLRAPGIRHIGKGGDSQDYYCAFIVWGELFEGNSHRTMDDSKRMGLTTNGSGSFIPEECYKISPIFLTAKFLDFYIERPHARGICSHAHELNTADSVTEHTFPVCRIDRQSILVVSVKYVKVVRHTIQPGYHAFGGQKLSAIQASPMFNGLPTDQWLVPSPVGSPTDDYPLTPSSDEITVSSLKHKPLADPTPPSPDGPCPKFAALAGPHDERPARRVLSACSLSSQPQDTRDSREIDVLVSRLQTIEGERGRQRTKSGGSIFNKVTGLPLHSSPAPLSRQRNSLSASDIVLPESRLSRHQPGSLLGNFEESALNGRLDPVKRLEGFKLQLAASGAFSSPHTSLPVTAYFFDVNDSETAPSPYLTLFNPQDTVVKVFVVTYDMTDMPPSSQTFIRQRTFLGSVDEAIKADKHLVNLIHFRRDFQLLLAFVD</sequence>
<dbReference type="SMART" id="SM01177">
    <property type="entry name" value="DUF4210"/>
    <property type="match status" value="1"/>
</dbReference>
<dbReference type="Proteomes" id="UP000054495">
    <property type="component" value="Unassembled WGS sequence"/>
</dbReference>
<proteinExistence type="predicted"/>
<dbReference type="AlphaFoldDB" id="A0A0D6L8Z3"/>
<evidence type="ECO:0000313" key="3">
    <source>
        <dbReference type="EMBL" id="EPB68315.1"/>
    </source>
</evidence>
<evidence type="ECO:0000256" key="1">
    <source>
        <dbReference type="SAM" id="MobiDB-lite"/>
    </source>
</evidence>
<protein>
    <recommendedName>
        <fullName evidence="2">Atos-like conserved domain-containing protein</fullName>
    </recommendedName>
</protein>
<gene>
    <name evidence="3" type="ORF">ANCCEY_12593</name>
</gene>
<feature type="domain" description="Atos-like conserved" evidence="2">
    <location>
        <begin position="366"/>
        <end position="425"/>
    </location>
</feature>
<dbReference type="InterPro" id="IPR051506">
    <property type="entry name" value="ATOS_Transcription_Regulators"/>
</dbReference>
<dbReference type="InterPro" id="IPR025261">
    <property type="entry name" value="Atos-like_cons_dom"/>
</dbReference>
<evidence type="ECO:0000259" key="2">
    <source>
        <dbReference type="SMART" id="SM01177"/>
    </source>
</evidence>
<feature type="compositionally biased region" description="Pro residues" evidence="1">
    <location>
        <begin position="251"/>
        <end position="260"/>
    </location>
</feature>
<reference evidence="3 4" key="1">
    <citation type="submission" date="2013-05" db="EMBL/GenBank/DDBJ databases">
        <title>Draft genome of the parasitic nematode Anyclostoma ceylanicum.</title>
        <authorList>
            <person name="Mitreva M."/>
        </authorList>
    </citation>
    <scope>NUCLEOTIDE SEQUENCE [LARGE SCALE GENOMIC DNA]</scope>
</reference>
<evidence type="ECO:0000313" key="4">
    <source>
        <dbReference type="Proteomes" id="UP000054495"/>
    </source>
</evidence>
<dbReference type="EMBL" id="KE125457">
    <property type="protein sequence ID" value="EPB68315.1"/>
    <property type="molecule type" value="Genomic_DNA"/>
</dbReference>
<feature type="region of interest" description="Disordered" evidence="1">
    <location>
        <begin position="310"/>
        <end position="329"/>
    </location>
</feature>
<keyword evidence="4" id="KW-1185">Reference proteome</keyword>
<dbReference type="PANTHER" id="PTHR13199:SF11">
    <property type="entry name" value="PROTEIN ATOSSA"/>
    <property type="match status" value="1"/>
</dbReference>
<dbReference type="Pfam" id="PF13915">
    <property type="entry name" value="DUF4210"/>
    <property type="match status" value="1"/>
</dbReference>
<name>A0A0D6L8Z3_9BILA</name>
<feature type="region of interest" description="Disordered" evidence="1">
    <location>
        <begin position="244"/>
        <end position="269"/>
    </location>
</feature>
<accession>A0A0D6L8Z3</accession>
<dbReference type="PANTHER" id="PTHR13199">
    <property type="entry name" value="GH03947P"/>
    <property type="match status" value="1"/>
</dbReference>
<organism evidence="3 4">
    <name type="scientific">Ancylostoma ceylanicum</name>
    <dbReference type="NCBI Taxonomy" id="53326"/>
    <lineage>
        <taxon>Eukaryota</taxon>
        <taxon>Metazoa</taxon>
        <taxon>Ecdysozoa</taxon>
        <taxon>Nematoda</taxon>
        <taxon>Chromadorea</taxon>
        <taxon>Rhabditida</taxon>
        <taxon>Rhabditina</taxon>
        <taxon>Rhabditomorpha</taxon>
        <taxon>Strongyloidea</taxon>
        <taxon>Ancylostomatidae</taxon>
        <taxon>Ancylostomatinae</taxon>
        <taxon>Ancylostoma</taxon>
    </lineage>
</organism>